<evidence type="ECO:0000256" key="1">
    <source>
        <dbReference type="SAM" id="SignalP"/>
    </source>
</evidence>
<feature type="chain" id="PRO_5042068100" evidence="1">
    <location>
        <begin position="21"/>
        <end position="248"/>
    </location>
</feature>
<feature type="signal peptide" evidence="1">
    <location>
        <begin position="1"/>
        <end position="20"/>
    </location>
</feature>
<gene>
    <name evidence="2" type="ORF">CTEN210_03814</name>
</gene>
<reference evidence="2 3" key="1">
    <citation type="journal article" date="2021" name="Sci. Rep.">
        <title>The genome of the diatom Chaetoceros tenuissimus carries an ancient integrated fragment of an extant virus.</title>
        <authorList>
            <person name="Hongo Y."/>
            <person name="Kimura K."/>
            <person name="Takaki Y."/>
            <person name="Yoshida Y."/>
            <person name="Baba S."/>
            <person name="Kobayashi G."/>
            <person name="Nagasaki K."/>
            <person name="Hano T."/>
            <person name="Tomaru Y."/>
        </authorList>
    </citation>
    <scope>NUCLEOTIDE SEQUENCE [LARGE SCALE GENOMIC DNA]</scope>
    <source>
        <strain evidence="2 3">NIES-3715</strain>
    </source>
</reference>
<sequence length="248" mass="27169">MISSMRIVALLLAVQNLVNAFAPQHNKSPLPSSLASSTSSDNEAIASRRNFINTISSAAVLSTITSALPAYADEEEAEVVKTVQTPLYYILRVREATEQETRLIKSGKFKDVQRANVKLAVKFMVDNYRLNDNFIAASAYLEGDKRLKAGDVGTNVVQNLYTILEYFDASDVQNIKVTSSGIGGKEKIVLDGLTAAKRGIDDFLSYFNKDDVLAVVARIESENALNEKEFDKTLNQGDGILNPKPNQS</sequence>
<dbReference type="Proteomes" id="UP001054902">
    <property type="component" value="Unassembled WGS sequence"/>
</dbReference>
<proteinExistence type="predicted"/>
<organism evidence="2 3">
    <name type="scientific">Chaetoceros tenuissimus</name>
    <dbReference type="NCBI Taxonomy" id="426638"/>
    <lineage>
        <taxon>Eukaryota</taxon>
        <taxon>Sar</taxon>
        <taxon>Stramenopiles</taxon>
        <taxon>Ochrophyta</taxon>
        <taxon>Bacillariophyta</taxon>
        <taxon>Coscinodiscophyceae</taxon>
        <taxon>Chaetocerotophycidae</taxon>
        <taxon>Chaetocerotales</taxon>
        <taxon>Chaetocerotaceae</taxon>
        <taxon>Chaetoceros</taxon>
    </lineage>
</organism>
<accession>A0AAD3CM94</accession>
<keyword evidence="3" id="KW-1185">Reference proteome</keyword>
<comment type="caution">
    <text evidence="2">The sequence shown here is derived from an EMBL/GenBank/DDBJ whole genome shotgun (WGS) entry which is preliminary data.</text>
</comment>
<dbReference type="AlphaFoldDB" id="A0AAD3CM94"/>
<dbReference type="EMBL" id="BLLK01000023">
    <property type="protein sequence ID" value="GFH47339.1"/>
    <property type="molecule type" value="Genomic_DNA"/>
</dbReference>
<name>A0AAD3CM94_9STRA</name>
<evidence type="ECO:0000313" key="3">
    <source>
        <dbReference type="Proteomes" id="UP001054902"/>
    </source>
</evidence>
<evidence type="ECO:0000313" key="2">
    <source>
        <dbReference type="EMBL" id="GFH47339.1"/>
    </source>
</evidence>
<keyword evidence="1" id="KW-0732">Signal</keyword>
<protein>
    <submittedName>
        <fullName evidence="2">Uncharacterized protein</fullName>
    </submittedName>
</protein>